<evidence type="ECO:0000313" key="2">
    <source>
        <dbReference type="EMBL" id="CAE8607775.1"/>
    </source>
</evidence>
<organism evidence="2 3">
    <name type="scientific">Polarella glacialis</name>
    <name type="common">Dinoflagellate</name>
    <dbReference type="NCBI Taxonomy" id="89957"/>
    <lineage>
        <taxon>Eukaryota</taxon>
        <taxon>Sar</taxon>
        <taxon>Alveolata</taxon>
        <taxon>Dinophyceae</taxon>
        <taxon>Suessiales</taxon>
        <taxon>Suessiaceae</taxon>
        <taxon>Polarella</taxon>
    </lineage>
</organism>
<keyword evidence="3" id="KW-1185">Reference proteome</keyword>
<evidence type="ECO:0000313" key="3">
    <source>
        <dbReference type="Proteomes" id="UP000654075"/>
    </source>
</evidence>
<accession>A0A813F7V4</accession>
<feature type="non-terminal residue" evidence="2">
    <location>
        <position position="1"/>
    </location>
</feature>
<comment type="caution">
    <text evidence="2">The sequence shown here is derived from an EMBL/GenBank/DDBJ whole genome shotgun (WGS) entry which is preliminary data.</text>
</comment>
<evidence type="ECO:0000256" key="1">
    <source>
        <dbReference type="SAM" id="MobiDB-lite"/>
    </source>
</evidence>
<name>A0A813F7V4_POLGL</name>
<dbReference type="EMBL" id="CAJNNV010022072">
    <property type="protein sequence ID" value="CAE8607775.1"/>
    <property type="molecule type" value="Genomic_DNA"/>
</dbReference>
<dbReference type="Proteomes" id="UP000654075">
    <property type="component" value="Unassembled WGS sequence"/>
</dbReference>
<feature type="non-terminal residue" evidence="2">
    <location>
        <position position="218"/>
    </location>
</feature>
<gene>
    <name evidence="2" type="ORF">PGLA1383_LOCUS25683</name>
</gene>
<sequence length="218" mass="23600">EWSQPMPGPCIQEQSFPAPQLQVQPQASSSSLFASHFEEPSEARVFMLDEHGALRPVPKSSLPAVASSLDAVPVPVRSEVAKIFVHGSDGALRHVAQCSPGSNGLVEVDVIEEENTAWGAETEVPEVEERANLWGDTDEEDEDNLGPWGPSQKDRGASKDHLAPQIRVLQRPAACSTVPSSCALEQERMERLQQLCVGSGAVPSSCASEQERLERLQL</sequence>
<feature type="region of interest" description="Disordered" evidence="1">
    <location>
        <begin position="134"/>
        <end position="163"/>
    </location>
</feature>
<reference evidence="2" key="1">
    <citation type="submission" date="2021-02" db="EMBL/GenBank/DDBJ databases">
        <authorList>
            <person name="Dougan E. K."/>
            <person name="Rhodes N."/>
            <person name="Thang M."/>
            <person name="Chan C."/>
        </authorList>
    </citation>
    <scope>NUCLEOTIDE SEQUENCE</scope>
</reference>
<dbReference type="AlphaFoldDB" id="A0A813F7V4"/>
<proteinExistence type="predicted"/>
<protein>
    <submittedName>
        <fullName evidence="2">Uncharacterized protein</fullName>
    </submittedName>
</protein>
<feature type="compositionally biased region" description="Basic and acidic residues" evidence="1">
    <location>
        <begin position="152"/>
        <end position="162"/>
    </location>
</feature>